<dbReference type="EMBL" id="FOUZ01000007">
    <property type="protein sequence ID" value="SFN15495.1"/>
    <property type="molecule type" value="Genomic_DNA"/>
</dbReference>
<keyword evidence="1" id="KW-0732">Signal</keyword>
<protein>
    <submittedName>
        <fullName evidence="2">Uncharacterized protein</fullName>
    </submittedName>
</protein>
<dbReference type="AlphaFoldDB" id="A0A1I4WPM4"/>
<evidence type="ECO:0000313" key="2">
    <source>
        <dbReference type="EMBL" id="SFN15495.1"/>
    </source>
</evidence>
<evidence type="ECO:0000256" key="1">
    <source>
        <dbReference type="SAM" id="SignalP"/>
    </source>
</evidence>
<gene>
    <name evidence="2" type="ORF">SAMN05421738_107114</name>
</gene>
<name>A0A1I4WPM4_9FLAO</name>
<dbReference type="RefSeq" id="WP_092908167.1">
    <property type="nucleotide sequence ID" value="NZ_FOUZ01000007.1"/>
</dbReference>
<sequence length="171" mass="19911">MKTLLYMLFLLFLWSCNSNKITLTATKRQSEKVNILDSLGNVKGQKIILVNSDKVFEHQIEMTNKSRNQIDFSVQGWYNSGGLGPRILGKRVIEKMMKDDELIVNYNIYIKSIAGKELALVTGYNYQMNNKLRVDKNVKKVTFRLIEYKNSRQNQSNNTEKLMDEKTYVLD</sequence>
<proteinExistence type="predicted"/>
<organism evidence="2 3">
    <name type="scientific">Algoriella xinjiangensis</name>
    <dbReference type="NCBI Taxonomy" id="684065"/>
    <lineage>
        <taxon>Bacteria</taxon>
        <taxon>Pseudomonadati</taxon>
        <taxon>Bacteroidota</taxon>
        <taxon>Flavobacteriia</taxon>
        <taxon>Flavobacteriales</taxon>
        <taxon>Weeksellaceae</taxon>
        <taxon>Algoriella</taxon>
    </lineage>
</organism>
<dbReference type="Proteomes" id="UP000199149">
    <property type="component" value="Unassembled WGS sequence"/>
</dbReference>
<reference evidence="3" key="1">
    <citation type="submission" date="2016-10" db="EMBL/GenBank/DDBJ databases">
        <authorList>
            <person name="Varghese N."/>
            <person name="Submissions S."/>
        </authorList>
    </citation>
    <scope>NUCLEOTIDE SEQUENCE [LARGE SCALE GENOMIC DNA]</scope>
    <source>
        <strain evidence="3">XJ109</strain>
    </source>
</reference>
<dbReference type="OrthoDB" id="1452114at2"/>
<dbReference type="STRING" id="684065.SAMN05421738_107114"/>
<feature type="chain" id="PRO_5011521672" evidence="1">
    <location>
        <begin position="21"/>
        <end position="171"/>
    </location>
</feature>
<keyword evidence="3" id="KW-1185">Reference proteome</keyword>
<accession>A0A1I4WPM4</accession>
<evidence type="ECO:0000313" key="3">
    <source>
        <dbReference type="Proteomes" id="UP000199149"/>
    </source>
</evidence>
<feature type="signal peptide" evidence="1">
    <location>
        <begin position="1"/>
        <end position="20"/>
    </location>
</feature>